<gene>
    <name evidence="2" type="ORF">GCM10009030_20220</name>
</gene>
<dbReference type="RefSeq" id="WP_188997063.1">
    <property type="nucleotide sequence ID" value="NZ_BMOU01000003.1"/>
</dbReference>
<sequence length="116" mass="12174">MLLVVSVFAAAVDDVFAVECVVIKTPVESVVDVDGGEFEASHGVEPGENQIVAAADKADLEAAGTHPRGRGEDRIRPAERERRPRASRTSIGGVSKSVPVRPPAGASRTSQKLSDL</sequence>
<evidence type="ECO:0000313" key="3">
    <source>
        <dbReference type="Proteomes" id="UP000605784"/>
    </source>
</evidence>
<organism evidence="2 3">
    <name type="scientific">Haloarcula pellucida</name>
    <dbReference type="NCBI Taxonomy" id="1427151"/>
    <lineage>
        <taxon>Archaea</taxon>
        <taxon>Methanobacteriati</taxon>
        <taxon>Methanobacteriota</taxon>
        <taxon>Stenosarchaea group</taxon>
        <taxon>Halobacteria</taxon>
        <taxon>Halobacteriales</taxon>
        <taxon>Haloarculaceae</taxon>
        <taxon>Haloarcula</taxon>
    </lineage>
</organism>
<name>A0A830GM37_9EURY</name>
<comment type="caution">
    <text evidence="2">The sequence shown here is derived from an EMBL/GenBank/DDBJ whole genome shotgun (WGS) entry which is preliminary data.</text>
</comment>
<feature type="compositionally biased region" description="Basic and acidic residues" evidence="1">
    <location>
        <begin position="69"/>
        <end position="84"/>
    </location>
</feature>
<feature type="region of interest" description="Disordered" evidence="1">
    <location>
        <begin position="60"/>
        <end position="116"/>
    </location>
</feature>
<evidence type="ECO:0000256" key="1">
    <source>
        <dbReference type="SAM" id="MobiDB-lite"/>
    </source>
</evidence>
<evidence type="ECO:0000313" key="2">
    <source>
        <dbReference type="EMBL" id="GGN94144.1"/>
    </source>
</evidence>
<dbReference type="Proteomes" id="UP000605784">
    <property type="component" value="Unassembled WGS sequence"/>
</dbReference>
<protein>
    <submittedName>
        <fullName evidence="2">Uncharacterized protein</fullName>
    </submittedName>
</protein>
<reference evidence="2" key="2">
    <citation type="submission" date="2020-09" db="EMBL/GenBank/DDBJ databases">
        <authorList>
            <person name="Sun Q."/>
            <person name="Ohkuma M."/>
        </authorList>
    </citation>
    <scope>NUCLEOTIDE SEQUENCE</scope>
    <source>
        <strain evidence="2">JCM 17820</strain>
    </source>
</reference>
<proteinExistence type="predicted"/>
<reference evidence="2" key="1">
    <citation type="journal article" date="2014" name="Int. J. Syst. Evol. Microbiol.">
        <title>Complete genome sequence of Corynebacterium casei LMG S-19264T (=DSM 44701T), isolated from a smear-ripened cheese.</title>
        <authorList>
            <consortium name="US DOE Joint Genome Institute (JGI-PGF)"/>
            <person name="Walter F."/>
            <person name="Albersmeier A."/>
            <person name="Kalinowski J."/>
            <person name="Ruckert C."/>
        </authorList>
    </citation>
    <scope>NUCLEOTIDE SEQUENCE</scope>
    <source>
        <strain evidence="2">JCM 17820</strain>
    </source>
</reference>
<keyword evidence="3" id="KW-1185">Reference proteome</keyword>
<dbReference type="AlphaFoldDB" id="A0A830GM37"/>
<feature type="compositionally biased region" description="Polar residues" evidence="1">
    <location>
        <begin position="107"/>
        <end position="116"/>
    </location>
</feature>
<dbReference type="EMBL" id="BMOU01000003">
    <property type="protein sequence ID" value="GGN94144.1"/>
    <property type="molecule type" value="Genomic_DNA"/>
</dbReference>
<accession>A0A830GM37</accession>